<protein>
    <submittedName>
        <fullName evidence="9">DNA repair protein RadC</fullName>
    </submittedName>
</protein>
<evidence type="ECO:0000256" key="1">
    <source>
        <dbReference type="ARBA" id="ARBA00010243"/>
    </source>
</evidence>
<dbReference type="InterPro" id="IPR046778">
    <property type="entry name" value="UPF0758_N"/>
</dbReference>
<dbReference type="CDD" id="cd08071">
    <property type="entry name" value="MPN_DUF2466"/>
    <property type="match status" value="1"/>
</dbReference>
<dbReference type="GO" id="GO:0006508">
    <property type="term" value="P:proteolysis"/>
    <property type="evidence" value="ECO:0007669"/>
    <property type="project" value="UniProtKB-KW"/>
</dbReference>
<dbReference type="InterPro" id="IPR020891">
    <property type="entry name" value="UPF0758_CS"/>
</dbReference>
<dbReference type="Gene3D" id="3.40.140.10">
    <property type="entry name" value="Cytidine Deaminase, domain 2"/>
    <property type="match status" value="1"/>
</dbReference>
<dbReference type="GO" id="GO:0046872">
    <property type="term" value="F:metal ion binding"/>
    <property type="evidence" value="ECO:0007669"/>
    <property type="project" value="UniProtKB-KW"/>
</dbReference>
<dbReference type="NCBIfam" id="NF000642">
    <property type="entry name" value="PRK00024.1"/>
    <property type="match status" value="1"/>
</dbReference>
<keyword evidence="5" id="KW-0862">Zinc</keyword>
<keyword evidence="3" id="KW-0479">Metal-binding</keyword>
<accession>A0AAJ1TF28</accession>
<dbReference type="InterPro" id="IPR025657">
    <property type="entry name" value="RadC_JAB"/>
</dbReference>
<dbReference type="InterPro" id="IPR037518">
    <property type="entry name" value="MPN"/>
</dbReference>
<dbReference type="Proteomes" id="UP001238450">
    <property type="component" value="Unassembled WGS sequence"/>
</dbReference>
<dbReference type="EMBL" id="JAUSUV010000005">
    <property type="protein sequence ID" value="MDQ0417299.1"/>
    <property type="molecule type" value="Genomic_DNA"/>
</dbReference>
<dbReference type="SUPFAM" id="SSF47781">
    <property type="entry name" value="RuvA domain 2-like"/>
    <property type="match status" value="1"/>
</dbReference>
<dbReference type="Pfam" id="PF04002">
    <property type="entry name" value="RadC"/>
    <property type="match status" value="1"/>
</dbReference>
<evidence type="ECO:0000256" key="4">
    <source>
        <dbReference type="ARBA" id="ARBA00022801"/>
    </source>
</evidence>
<evidence type="ECO:0000256" key="7">
    <source>
        <dbReference type="RuleBase" id="RU003797"/>
    </source>
</evidence>
<evidence type="ECO:0000259" key="8">
    <source>
        <dbReference type="PROSITE" id="PS50249"/>
    </source>
</evidence>
<dbReference type="NCBIfam" id="TIGR00608">
    <property type="entry name" value="radc"/>
    <property type="match status" value="1"/>
</dbReference>
<keyword evidence="10" id="KW-1185">Reference proteome</keyword>
<evidence type="ECO:0000256" key="6">
    <source>
        <dbReference type="ARBA" id="ARBA00023049"/>
    </source>
</evidence>
<evidence type="ECO:0000313" key="10">
    <source>
        <dbReference type="Proteomes" id="UP001238450"/>
    </source>
</evidence>
<keyword evidence="6" id="KW-0482">Metalloprotease</keyword>
<dbReference type="PANTHER" id="PTHR30471">
    <property type="entry name" value="DNA REPAIR PROTEIN RADC"/>
    <property type="match status" value="1"/>
</dbReference>
<reference evidence="9 10" key="1">
    <citation type="submission" date="2023-07" db="EMBL/GenBank/DDBJ databases">
        <title>Genomic Encyclopedia of Type Strains, Phase IV (KMG-IV): sequencing the most valuable type-strain genomes for metagenomic binning, comparative biology and taxonomic classification.</title>
        <authorList>
            <person name="Goeker M."/>
        </authorList>
    </citation>
    <scope>NUCLEOTIDE SEQUENCE [LARGE SCALE GENOMIC DNA]</scope>
    <source>
        <strain evidence="9 10">DSM 46876</strain>
    </source>
</reference>
<dbReference type="RefSeq" id="WP_370872901.1">
    <property type="nucleotide sequence ID" value="NZ_JAUSUV010000005.1"/>
</dbReference>
<comment type="caution">
    <text evidence="9">The sequence shown here is derived from an EMBL/GenBank/DDBJ whole genome shotgun (WGS) entry which is preliminary data.</text>
</comment>
<dbReference type="InterPro" id="IPR010994">
    <property type="entry name" value="RuvA_2-like"/>
</dbReference>
<dbReference type="AlphaFoldDB" id="A0AAJ1TF28"/>
<dbReference type="Pfam" id="PF20582">
    <property type="entry name" value="UPF0758_N"/>
    <property type="match status" value="1"/>
</dbReference>
<organism evidence="9 10">
    <name type="scientific">Croceifilum oryzae</name>
    <dbReference type="NCBI Taxonomy" id="1553429"/>
    <lineage>
        <taxon>Bacteria</taxon>
        <taxon>Bacillati</taxon>
        <taxon>Bacillota</taxon>
        <taxon>Bacilli</taxon>
        <taxon>Bacillales</taxon>
        <taxon>Thermoactinomycetaceae</taxon>
        <taxon>Croceifilum</taxon>
    </lineage>
</organism>
<dbReference type="PANTHER" id="PTHR30471:SF3">
    <property type="entry name" value="UPF0758 PROTEIN YEES-RELATED"/>
    <property type="match status" value="1"/>
</dbReference>
<feature type="domain" description="MPN" evidence="8">
    <location>
        <begin position="109"/>
        <end position="231"/>
    </location>
</feature>
<comment type="similarity">
    <text evidence="1 7">Belongs to the UPF0758 family.</text>
</comment>
<keyword evidence="2" id="KW-0645">Protease</keyword>
<name>A0AAJ1TF28_9BACL</name>
<evidence type="ECO:0000256" key="3">
    <source>
        <dbReference type="ARBA" id="ARBA00022723"/>
    </source>
</evidence>
<evidence type="ECO:0000256" key="5">
    <source>
        <dbReference type="ARBA" id="ARBA00022833"/>
    </source>
</evidence>
<proteinExistence type="inferred from homology"/>
<dbReference type="PROSITE" id="PS01302">
    <property type="entry name" value="UPF0758"/>
    <property type="match status" value="1"/>
</dbReference>
<keyword evidence="4" id="KW-0378">Hydrolase</keyword>
<evidence type="ECO:0000256" key="2">
    <source>
        <dbReference type="ARBA" id="ARBA00022670"/>
    </source>
</evidence>
<sequence length="235" mass="26271">MECNDSQLLMRDVPADERPRERMIQLGAEHLSNAELIALLLRTGSRGESVLALAQRLLMGTNGLRNLHGSSLQELTKIRGIGEAKAIQILAGIELGKRLVKHKREELVSIQNPETVADYLMEDLRYLPQEHFVCLYLNVKNRIIHKKDIFVGGLNSSIVHPRDIFREGIRYNAASIICAHNHPSGDPTPSPEDLMVTQRLIEAGELVGIEVVDHIIIGDGRFCSLRNEGLMFEPS</sequence>
<dbReference type="InterPro" id="IPR001405">
    <property type="entry name" value="UPF0758"/>
</dbReference>
<dbReference type="PROSITE" id="PS50249">
    <property type="entry name" value="MPN"/>
    <property type="match status" value="1"/>
</dbReference>
<gene>
    <name evidence="9" type="ORF">J2Z48_001471</name>
</gene>
<evidence type="ECO:0000313" key="9">
    <source>
        <dbReference type="EMBL" id="MDQ0417299.1"/>
    </source>
</evidence>
<dbReference type="GO" id="GO:0008237">
    <property type="term" value="F:metallopeptidase activity"/>
    <property type="evidence" value="ECO:0007669"/>
    <property type="project" value="UniProtKB-KW"/>
</dbReference>